<evidence type="ECO:0000313" key="2">
    <source>
        <dbReference type="Proteomes" id="UP000557307"/>
    </source>
</evidence>
<comment type="caution">
    <text evidence="1">The sequence shown here is derived from an EMBL/GenBank/DDBJ whole genome shotgun (WGS) entry which is preliminary data.</text>
</comment>
<reference evidence="1 2" key="1">
    <citation type="submission" date="2020-08" db="EMBL/GenBank/DDBJ databases">
        <title>Genomic Encyclopedia of Type Strains, Phase IV (KMG-IV): sequencing the most valuable type-strain genomes for metagenomic binning, comparative biology and taxonomic classification.</title>
        <authorList>
            <person name="Goeker M."/>
        </authorList>
    </citation>
    <scope>NUCLEOTIDE SEQUENCE [LARGE SCALE GENOMIC DNA]</scope>
    <source>
        <strain evidence="1 2">DSM 105074</strain>
    </source>
</reference>
<protein>
    <submittedName>
        <fullName evidence="1">Uncharacterized protein</fullName>
    </submittedName>
</protein>
<gene>
    <name evidence="1" type="ORF">HNQ92_005246</name>
</gene>
<evidence type="ECO:0000313" key="1">
    <source>
        <dbReference type="EMBL" id="MBB5287084.1"/>
    </source>
</evidence>
<keyword evidence="2" id="KW-1185">Reference proteome</keyword>
<proteinExistence type="predicted"/>
<accession>A0A840TV10</accession>
<sequence length="116" mass="13408">MNSTETYQRGNDYEFFIRRAFKCERGKHGAETQTFKILLDAEYGSSDTPKDYDKRLEKVKGYLAKAVAKFLSRKPTQAEKEGLERMAPRIQRAGSAAELSKFLEFGLDLTIRYRDL</sequence>
<organism evidence="1 2">
    <name type="scientific">Rhabdobacter roseus</name>
    <dbReference type="NCBI Taxonomy" id="1655419"/>
    <lineage>
        <taxon>Bacteria</taxon>
        <taxon>Pseudomonadati</taxon>
        <taxon>Bacteroidota</taxon>
        <taxon>Cytophagia</taxon>
        <taxon>Cytophagales</taxon>
        <taxon>Cytophagaceae</taxon>
        <taxon>Rhabdobacter</taxon>
    </lineage>
</organism>
<name>A0A840TV10_9BACT</name>
<dbReference type="EMBL" id="JACHGF010000014">
    <property type="protein sequence ID" value="MBB5287084.1"/>
    <property type="molecule type" value="Genomic_DNA"/>
</dbReference>
<dbReference type="Proteomes" id="UP000557307">
    <property type="component" value="Unassembled WGS sequence"/>
</dbReference>
<dbReference type="AlphaFoldDB" id="A0A840TV10"/>